<evidence type="ECO:0000313" key="1">
    <source>
        <dbReference type="EMBL" id="MST95463.1"/>
    </source>
</evidence>
<sequence length="162" mass="18037">MNVGSIFTKEPGKIYFYRYLLDGHRKTVSLQTANRVEAIREAEALCPIVQATSAEVIAAHVSQARGLSSVERNLSLSEVREFYSCHPRRTTPATCEIQLDDGKIFKSSKTMLNVSKLSVGEHSYKVRAIDKDKNIGEWSEVQTFTISRSPARTTPAASRNTS</sequence>
<dbReference type="Proteomes" id="UP000435649">
    <property type="component" value="Unassembled WGS sequence"/>
</dbReference>
<evidence type="ECO:0008006" key="3">
    <source>
        <dbReference type="Google" id="ProtNLM"/>
    </source>
</evidence>
<dbReference type="RefSeq" id="WP_154416601.1">
    <property type="nucleotide sequence ID" value="NZ_VUNS01000001.1"/>
</dbReference>
<dbReference type="Gene3D" id="2.60.40.10">
    <property type="entry name" value="Immunoglobulins"/>
    <property type="match status" value="1"/>
</dbReference>
<accession>A0A844FX67</accession>
<dbReference type="AlphaFoldDB" id="A0A844FX67"/>
<organism evidence="1 2">
    <name type="scientific">Victivallis lenta</name>
    <dbReference type="NCBI Taxonomy" id="2606640"/>
    <lineage>
        <taxon>Bacteria</taxon>
        <taxon>Pseudomonadati</taxon>
        <taxon>Lentisphaerota</taxon>
        <taxon>Lentisphaeria</taxon>
        <taxon>Victivallales</taxon>
        <taxon>Victivallaceae</taxon>
        <taxon>Victivallis</taxon>
    </lineage>
</organism>
<protein>
    <recommendedName>
        <fullName evidence="3">Ig-like domain-containing protein</fullName>
    </recommendedName>
</protein>
<dbReference type="EMBL" id="VUNS01000001">
    <property type="protein sequence ID" value="MST95463.1"/>
    <property type="molecule type" value="Genomic_DNA"/>
</dbReference>
<reference evidence="1 2" key="1">
    <citation type="submission" date="2019-08" db="EMBL/GenBank/DDBJ databases">
        <title>In-depth cultivation of the pig gut microbiome towards novel bacterial diversity and tailored functional studies.</title>
        <authorList>
            <person name="Wylensek D."/>
            <person name="Hitch T.C.A."/>
            <person name="Clavel T."/>
        </authorList>
    </citation>
    <scope>NUCLEOTIDE SEQUENCE [LARGE SCALE GENOMIC DNA]</scope>
    <source>
        <strain evidence="1 2">BBE-744-WT-12</strain>
    </source>
</reference>
<gene>
    <name evidence="1" type="ORF">FYJ85_00170</name>
</gene>
<name>A0A844FX67_9BACT</name>
<comment type="caution">
    <text evidence="1">The sequence shown here is derived from an EMBL/GenBank/DDBJ whole genome shotgun (WGS) entry which is preliminary data.</text>
</comment>
<proteinExistence type="predicted"/>
<keyword evidence="2" id="KW-1185">Reference proteome</keyword>
<dbReference type="InterPro" id="IPR013783">
    <property type="entry name" value="Ig-like_fold"/>
</dbReference>
<evidence type="ECO:0000313" key="2">
    <source>
        <dbReference type="Proteomes" id="UP000435649"/>
    </source>
</evidence>